<gene>
    <name evidence="4" type="ORF">AWC22_02265</name>
</gene>
<proteinExistence type="predicted"/>
<feature type="compositionally biased region" description="Basic and acidic residues" evidence="1">
    <location>
        <begin position="241"/>
        <end position="255"/>
    </location>
</feature>
<dbReference type="AlphaFoldDB" id="A0A1X2BQY7"/>
<organism evidence="4 5">
    <name type="scientific">Mycobacterium riyadhense</name>
    <dbReference type="NCBI Taxonomy" id="486698"/>
    <lineage>
        <taxon>Bacteria</taxon>
        <taxon>Bacillati</taxon>
        <taxon>Actinomycetota</taxon>
        <taxon>Actinomycetes</taxon>
        <taxon>Mycobacteriales</taxon>
        <taxon>Mycobacteriaceae</taxon>
        <taxon>Mycobacterium</taxon>
    </lineage>
</organism>
<dbReference type="Pfam" id="PF05598">
    <property type="entry name" value="DUF772"/>
    <property type="match status" value="1"/>
</dbReference>
<dbReference type="OrthoDB" id="4227096at2"/>
<feature type="domain" description="Transposase InsH N-terminal" evidence="2">
    <location>
        <begin position="20"/>
        <end position="112"/>
    </location>
</feature>
<accession>A0A1X2BQY7</accession>
<dbReference type="STRING" id="486698.AWC22_02265"/>
<evidence type="ECO:0000256" key="1">
    <source>
        <dbReference type="SAM" id="MobiDB-lite"/>
    </source>
</evidence>
<feature type="region of interest" description="Disordered" evidence="1">
    <location>
        <begin position="230"/>
        <end position="255"/>
    </location>
</feature>
<comment type="caution">
    <text evidence="4">The sequence shown here is derived from an EMBL/GenBank/DDBJ whole genome shotgun (WGS) entry which is preliminary data.</text>
</comment>
<dbReference type="EMBL" id="LQPQ01000191">
    <property type="protein sequence ID" value="ORW66085.1"/>
    <property type="molecule type" value="Genomic_DNA"/>
</dbReference>
<feature type="domain" description="Transposase DDE" evidence="3">
    <location>
        <begin position="502"/>
        <end position="562"/>
    </location>
</feature>
<dbReference type="Proteomes" id="UP000193087">
    <property type="component" value="Unassembled WGS sequence"/>
</dbReference>
<dbReference type="InterPro" id="IPR025668">
    <property type="entry name" value="Tnp_DDE_dom"/>
</dbReference>
<evidence type="ECO:0000259" key="2">
    <source>
        <dbReference type="Pfam" id="PF05598"/>
    </source>
</evidence>
<name>A0A1X2BQY7_9MYCO</name>
<evidence type="ECO:0000259" key="3">
    <source>
        <dbReference type="Pfam" id="PF13751"/>
    </source>
</evidence>
<feature type="compositionally biased region" description="Low complexity" evidence="1">
    <location>
        <begin position="346"/>
        <end position="361"/>
    </location>
</feature>
<evidence type="ECO:0000313" key="4">
    <source>
        <dbReference type="EMBL" id="ORW66085.1"/>
    </source>
</evidence>
<evidence type="ECO:0000313" key="5">
    <source>
        <dbReference type="Proteomes" id="UP000193087"/>
    </source>
</evidence>
<dbReference type="Pfam" id="PF13751">
    <property type="entry name" value="DDE_Tnp_1_6"/>
    <property type="match status" value="1"/>
</dbReference>
<reference evidence="4 5" key="1">
    <citation type="submission" date="2016-01" db="EMBL/GenBank/DDBJ databases">
        <title>The new phylogeny of the genus Mycobacterium.</title>
        <authorList>
            <person name="Tarcisio F."/>
            <person name="Conor M."/>
            <person name="Antonella G."/>
            <person name="Elisabetta G."/>
            <person name="Giulia F.S."/>
            <person name="Sara T."/>
            <person name="Anna F."/>
            <person name="Clotilde B."/>
            <person name="Roberto B."/>
            <person name="Veronica D.S."/>
            <person name="Fabio R."/>
            <person name="Monica P."/>
            <person name="Olivier J."/>
            <person name="Enrico T."/>
            <person name="Nicola S."/>
        </authorList>
    </citation>
    <scope>NUCLEOTIDE SEQUENCE [LARGE SCALE GENOMIC DNA]</scope>
    <source>
        <strain evidence="4 5">DSM 45176</strain>
    </source>
</reference>
<protein>
    <submittedName>
        <fullName evidence="4">Transposase</fullName>
    </submittedName>
</protein>
<dbReference type="PANTHER" id="PTHR33408">
    <property type="entry name" value="TRANSPOSASE"/>
    <property type="match status" value="1"/>
</dbReference>
<feature type="region of interest" description="Disordered" evidence="1">
    <location>
        <begin position="346"/>
        <end position="373"/>
    </location>
</feature>
<dbReference type="InterPro" id="IPR008490">
    <property type="entry name" value="Transposase_InsH_N"/>
</dbReference>
<keyword evidence="5" id="KW-1185">Reference proteome</keyword>
<sequence length="574" mass="60987">MAKGYRPVDRDQQFLLPENMRDWLPESDPVWLVIKVVAGLDTSGVHAQRRVGGTGRAGYDPDMLLTLLIWAWAQGVRSSRVIERLCQRDVAFRVICAGDGPDHVTIARFRARAAGACEDLFAQVLALCARVGMGQLGVVAIDSVKIASDASIAANRTEDGLVKAAAQQAAVDMDKARKLAAAAAAEHAAADAAEDALYGPDRRGDELPADLADPRTRAARIAEALAELKAGTGAGGGDRQGVQERRRQRDADRAAKRQAFLADYQDRRARGIRCGPPPAEIRVEVLTQSLAREKARVQARNDAWAARPFRGGHTPGPVEEDVFVKRKQAALDRAIAERAAAEQAAAERAAAQRAAAEQGSAPAGGGPKRNITDPQSRMMPLRGGGWVQGYNCQAATSSDGLIIATSVGSNPSDATAFDTIMNKSVDAAALIDAHRPDSAEAQDTQGGIGTVLADAGYLSTDNLTMAGPDRLIAVGKTRDLALAARQDPASGPPPPDATPIDAMAHRLRTPEGHAIYKQRSHIAETPFAHAKHNLGFRRFTSRGIDRAAAEFSFHALVHNLMKAITAGALTHAFS</sequence>